<evidence type="ECO:0000256" key="3">
    <source>
        <dbReference type="ARBA" id="ARBA00022553"/>
    </source>
</evidence>
<evidence type="ECO:0000256" key="10">
    <source>
        <dbReference type="ARBA" id="ARBA00022840"/>
    </source>
</evidence>
<evidence type="ECO:0000259" key="17">
    <source>
        <dbReference type="PROSITE" id="PS50011"/>
    </source>
</evidence>
<dbReference type="InterPro" id="IPR002219">
    <property type="entry name" value="PKC_DAG/PE"/>
</dbReference>
<keyword evidence="10 14" id="KW-0067">ATP-binding</keyword>
<dbReference type="PROSITE" id="PS50081">
    <property type="entry name" value="ZF_DAG_PE_2"/>
    <property type="match status" value="1"/>
</dbReference>
<keyword evidence="11 15" id="KW-0175">Coiled coil</keyword>
<feature type="compositionally biased region" description="Basic and acidic residues" evidence="16">
    <location>
        <begin position="1371"/>
        <end position="1386"/>
    </location>
</feature>
<dbReference type="SMART" id="SM00036">
    <property type="entry name" value="CNH"/>
    <property type="match status" value="1"/>
</dbReference>
<evidence type="ECO:0000256" key="2">
    <source>
        <dbReference type="ARBA" id="ARBA00022527"/>
    </source>
</evidence>
<dbReference type="PROSITE" id="PS50011">
    <property type="entry name" value="PROTEIN_KINASE_DOM"/>
    <property type="match status" value="1"/>
</dbReference>
<dbReference type="GO" id="GO:0006325">
    <property type="term" value="P:chromatin organization"/>
    <property type="evidence" value="ECO:0007669"/>
    <property type="project" value="EnsemblMetazoa"/>
</dbReference>
<dbReference type="HOGENOM" id="CLU_243127_0_0_1"/>
<dbReference type="GO" id="GO:0008270">
    <property type="term" value="F:zinc ion binding"/>
    <property type="evidence" value="ECO:0007669"/>
    <property type="project" value="UniProtKB-KW"/>
</dbReference>
<dbReference type="PROSITE" id="PS00108">
    <property type="entry name" value="PROTEIN_KINASE_ST"/>
    <property type="match status" value="1"/>
</dbReference>
<dbReference type="SUPFAM" id="SSF56112">
    <property type="entry name" value="Protein kinase-like (PK-like)"/>
    <property type="match status" value="1"/>
</dbReference>
<dbReference type="PANTHER" id="PTHR22988:SF71">
    <property type="entry name" value="CITRON RHO-INTERACTING KINASE"/>
    <property type="match status" value="1"/>
</dbReference>
<dbReference type="SMART" id="SM00109">
    <property type="entry name" value="C1"/>
    <property type="match status" value="1"/>
</dbReference>
<keyword evidence="3" id="KW-0597">Phosphoprotein</keyword>
<dbReference type="InterPro" id="IPR000719">
    <property type="entry name" value="Prot_kinase_dom"/>
</dbReference>
<dbReference type="InterPro" id="IPR017441">
    <property type="entry name" value="Protein_kinase_ATP_BS"/>
</dbReference>
<evidence type="ECO:0000256" key="11">
    <source>
        <dbReference type="ARBA" id="ARBA00023054"/>
    </source>
</evidence>
<evidence type="ECO:0000256" key="7">
    <source>
        <dbReference type="ARBA" id="ARBA00022771"/>
    </source>
</evidence>
<dbReference type="GO" id="GO:0005524">
    <property type="term" value="F:ATP binding"/>
    <property type="evidence" value="ECO:0007669"/>
    <property type="project" value="UniProtKB-UniRule"/>
</dbReference>
<feature type="coiled-coil region" evidence="15">
    <location>
        <begin position="470"/>
        <end position="528"/>
    </location>
</feature>
<evidence type="ECO:0000256" key="4">
    <source>
        <dbReference type="ARBA" id="ARBA00022679"/>
    </source>
</evidence>
<reference evidence="21 22" key="1">
    <citation type="journal article" date="2007" name="Nature">
        <title>Evolution of genes and genomes on the Drosophila phylogeny.</title>
        <authorList>
            <consortium name="Drosophila 12 Genomes Consortium"/>
            <person name="Clark A.G."/>
            <person name="Eisen M.B."/>
            <person name="Smith D.R."/>
            <person name="Bergman C.M."/>
            <person name="Oliver B."/>
            <person name="Markow T.A."/>
            <person name="Kaufman T.C."/>
            <person name="Kellis M."/>
            <person name="Gelbart W."/>
            <person name="Iyer V.N."/>
            <person name="Pollard D.A."/>
            <person name="Sackton T.B."/>
            <person name="Larracuente A.M."/>
            <person name="Singh N.D."/>
            <person name="Abad J.P."/>
            <person name="Abt D.N."/>
            <person name="Adryan B."/>
            <person name="Aguade M."/>
            <person name="Akashi H."/>
            <person name="Anderson W.W."/>
            <person name="Aquadro C.F."/>
            <person name="Ardell D.H."/>
            <person name="Arguello R."/>
            <person name="Artieri C.G."/>
            <person name="Barbash D.A."/>
            <person name="Barker D."/>
            <person name="Barsanti P."/>
            <person name="Batterham P."/>
            <person name="Batzoglou S."/>
            <person name="Begun D."/>
            <person name="Bhutkar A."/>
            <person name="Blanco E."/>
            <person name="Bosak S.A."/>
            <person name="Bradley R.K."/>
            <person name="Brand A.D."/>
            <person name="Brent M.R."/>
            <person name="Brooks A.N."/>
            <person name="Brown R.H."/>
            <person name="Butlin R.K."/>
            <person name="Caggese C."/>
            <person name="Calvi B.R."/>
            <person name="Bernardo de Carvalho A."/>
            <person name="Caspi A."/>
            <person name="Castrezana S."/>
            <person name="Celniker S.E."/>
            <person name="Chang J.L."/>
            <person name="Chapple C."/>
            <person name="Chatterji S."/>
            <person name="Chinwalla A."/>
            <person name="Civetta A."/>
            <person name="Clifton S.W."/>
            <person name="Comeron J.M."/>
            <person name="Costello J.C."/>
            <person name="Coyne J.A."/>
            <person name="Daub J."/>
            <person name="David R.G."/>
            <person name="Delcher A.L."/>
            <person name="Delehaunty K."/>
            <person name="Do C.B."/>
            <person name="Ebling H."/>
            <person name="Edwards K."/>
            <person name="Eickbush T."/>
            <person name="Evans J.D."/>
            <person name="Filipski A."/>
            <person name="Findeiss S."/>
            <person name="Freyhult E."/>
            <person name="Fulton L."/>
            <person name="Fulton R."/>
            <person name="Garcia A.C."/>
            <person name="Gardiner A."/>
            <person name="Garfield D.A."/>
            <person name="Garvin B.E."/>
            <person name="Gibson G."/>
            <person name="Gilbert D."/>
            <person name="Gnerre S."/>
            <person name="Godfrey J."/>
            <person name="Good R."/>
            <person name="Gotea V."/>
            <person name="Gravely B."/>
            <person name="Greenberg A.J."/>
            <person name="Griffiths-Jones S."/>
            <person name="Gross S."/>
            <person name="Guigo R."/>
            <person name="Gustafson E.A."/>
            <person name="Haerty W."/>
            <person name="Hahn M.W."/>
            <person name="Halligan D.L."/>
            <person name="Halpern A.L."/>
            <person name="Halter G.M."/>
            <person name="Han M.V."/>
            <person name="Heger A."/>
            <person name="Hillier L."/>
            <person name="Hinrichs A.S."/>
            <person name="Holmes I."/>
            <person name="Hoskins R.A."/>
            <person name="Hubisz M.J."/>
            <person name="Hultmark D."/>
            <person name="Huntley M.A."/>
            <person name="Jaffe D.B."/>
            <person name="Jagadeeshan S."/>
            <person name="Jeck W.R."/>
            <person name="Johnson J."/>
            <person name="Jones C.D."/>
            <person name="Jordan W.C."/>
            <person name="Karpen G.H."/>
            <person name="Kataoka E."/>
            <person name="Keightley P.D."/>
            <person name="Kheradpour P."/>
            <person name="Kirkness E.F."/>
            <person name="Koerich L.B."/>
            <person name="Kristiansen K."/>
            <person name="Kudrna D."/>
            <person name="Kulathinal R.J."/>
            <person name="Kumar S."/>
            <person name="Kwok R."/>
            <person name="Lander E."/>
            <person name="Langley C.H."/>
            <person name="Lapoint R."/>
            <person name="Lazzaro B.P."/>
            <person name="Lee S.J."/>
            <person name="Levesque L."/>
            <person name="Li R."/>
            <person name="Lin C.F."/>
            <person name="Lin M.F."/>
            <person name="Lindblad-Toh K."/>
            <person name="Llopart A."/>
            <person name="Long M."/>
            <person name="Low L."/>
            <person name="Lozovsky E."/>
            <person name="Lu J."/>
            <person name="Luo M."/>
            <person name="Machado C.A."/>
            <person name="Makalowski W."/>
            <person name="Marzo M."/>
            <person name="Matsuda M."/>
            <person name="Matzkin L."/>
            <person name="McAllister B."/>
            <person name="McBride C.S."/>
            <person name="McKernan B."/>
            <person name="McKernan K."/>
            <person name="Mendez-Lago M."/>
            <person name="Minx P."/>
            <person name="Mollenhauer M.U."/>
            <person name="Montooth K."/>
            <person name="Mount S.M."/>
            <person name="Mu X."/>
            <person name="Myers E."/>
            <person name="Negre B."/>
            <person name="Newfeld S."/>
            <person name="Nielsen R."/>
            <person name="Noor M.A."/>
            <person name="O'Grady P."/>
            <person name="Pachter L."/>
            <person name="Papaceit M."/>
            <person name="Parisi M.J."/>
            <person name="Parisi M."/>
            <person name="Parts L."/>
            <person name="Pedersen J.S."/>
            <person name="Pesole G."/>
            <person name="Phillippy A.M."/>
            <person name="Ponting C.P."/>
            <person name="Pop M."/>
            <person name="Porcelli D."/>
            <person name="Powell J.R."/>
            <person name="Prohaska S."/>
            <person name="Pruitt K."/>
            <person name="Puig M."/>
            <person name="Quesneville H."/>
            <person name="Ram K.R."/>
            <person name="Rand D."/>
            <person name="Rasmussen M.D."/>
            <person name="Reed L.K."/>
            <person name="Reenan R."/>
            <person name="Reily A."/>
            <person name="Remington K.A."/>
            <person name="Rieger T.T."/>
            <person name="Ritchie M.G."/>
            <person name="Robin C."/>
            <person name="Rogers Y.H."/>
            <person name="Rohde C."/>
            <person name="Rozas J."/>
            <person name="Rubenfield M.J."/>
            <person name="Ruiz A."/>
            <person name="Russo S."/>
            <person name="Salzberg S.L."/>
            <person name="Sanchez-Gracia A."/>
            <person name="Saranga D.J."/>
            <person name="Sato H."/>
            <person name="Schaeffer S.W."/>
            <person name="Schatz M.C."/>
            <person name="Schlenke T."/>
            <person name="Schwartz R."/>
            <person name="Segarra C."/>
            <person name="Singh R.S."/>
            <person name="Sirot L."/>
            <person name="Sirota M."/>
            <person name="Sisneros N.B."/>
            <person name="Smith C.D."/>
            <person name="Smith T.F."/>
            <person name="Spieth J."/>
            <person name="Stage D.E."/>
            <person name="Stark A."/>
            <person name="Stephan W."/>
            <person name="Strausberg R.L."/>
            <person name="Strempel S."/>
            <person name="Sturgill D."/>
            <person name="Sutton G."/>
            <person name="Sutton G.G."/>
            <person name="Tao W."/>
            <person name="Teichmann S."/>
            <person name="Tobari Y.N."/>
            <person name="Tomimura Y."/>
            <person name="Tsolas J.M."/>
            <person name="Valente V.L."/>
            <person name="Venter E."/>
            <person name="Venter J.C."/>
            <person name="Vicario S."/>
            <person name="Vieira F.G."/>
            <person name="Vilella A.J."/>
            <person name="Villasante A."/>
            <person name="Walenz B."/>
            <person name="Wang J."/>
            <person name="Wasserman M."/>
            <person name="Watts T."/>
            <person name="Wilson D."/>
            <person name="Wilson R.K."/>
            <person name="Wing R.A."/>
            <person name="Wolfner M.F."/>
            <person name="Wong A."/>
            <person name="Wong G.K."/>
            <person name="Wu C.I."/>
            <person name="Wu G."/>
            <person name="Yamamoto D."/>
            <person name="Yang H.P."/>
            <person name="Yang S.P."/>
            <person name="Yorke J.A."/>
            <person name="Yoshida K."/>
            <person name="Zdobnov E."/>
            <person name="Zhang P."/>
            <person name="Zhang Y."/>
            <person name="Zimin A.V."/>
            <person name="Baldwin J."/>
            <person name="Abdouelleil A."/>
            <person name="Abdulkadir J."/>
            <person name="Abebe A."/>
            <person name="Abera B."/>
            <person name="Abreu J."/>
            <person name="Acer S.C."/>
            <person name="Aftuck L."/>
            <person name="Alexander A."/>
            <person name="An P."/>
            <person name="Anderson E."/>
            <person name="Anderson S."/>
            <person name="Arachi H."/>
            <person name="Azer M."/>
            <person name="Bachantsang P."/>
            <person name="Barry A."/>
            <person name="Bayul T."/>
            <person name="Berlin A."/>
            <person name="Bessette D."/>
            <person name="Bloom T."/>
            <person name="Blye J."/>
            <person name="Boguslavskiy L."/>
            <person name="Bonnet C."/>
            <person name="Boukhgalter B."/>
            <person name="Bourzgui I."/>
            <person name="Brown A."/>
            <person name="Cahill P."/>
            <person name="Channer S."/>
            <person name="Cheshatsang Y."/>
            <person name="Chuda L."/>
            <person name="Citroen M."/>
            <person name="Collymore A."/>
            <person name="Cooke P."/>
            <person name="Costello M."/>
            <person name="D'Aco K."/>
            <person name="Daza R."/>
            <person name="De Haan G."/>
            <person name="DeGray S."/>
            <person name="DeMaso C."/>
            <person name="Dhargay N."/>
            <person name="Dooley K."/>
            <person name="Dooley E."/>
            <person name="Doricent M."/>
            <person name="Dorje P."/>
            <person name="Dorjee K."/>
            <person name="Dupes A."/>
            <person name="Elong R."/>
            <person name="Falk J."/>
            <person name="Farina A."/>
            <person name="Faro S."/>
            <person name="Ferguson D."/>
            <person name="Fisher S."/>
            <person name="Foley C.D."/>
            <person name="Franke A."/>
            <person name="Friedrich D."/>
            <person name="Gadbois L."/>
            <person name="Gearin G."/>
            <person name="Gearin C.R."/>
            <person name="Giannoukos G."/>
            <person name="Goode T."/>
            <person name="Graham J."/>
            <person name="Grandbois E."/>
            <person name="Grewal S."/>
            <person name="Gyaltsen K."/>
            <person name="Hafez N."/>
            <person name="Hagos B."/>
            <person name="Hall J."/>
            <person name="Henson C."/>
            <person name="Hollinger A."/>
            <person name="Honan T."/>
            <person name="Huard M.D."/>
            <person name="Hughes L."/>
            <person name="Hurhula B."/>
            <person name="Husby M.E."/>
            <person name="Kamat A."/>
            <person name="Kanga B."/>
            <person name="Kashin S."/>
            <person name="Khazanovich D."/>
            <person name="Kisner P."/>
            <person name="Lance K."/>
            <person name="Lara M."/>
            <person name="Lee W."/>
            <person name="Lennon N."/>
            <person name="Letendre F."/>
            <person name="LeVine R."/>
            <person name="Lipovsky A."/>
            <person name="Liu X."/>
            <person name="Liu J."/>
            <person name="Liu S."/>
            <person name="Lokyitsang T."/>
            <person name="Lokyitsang Y."/>
            <person name="Lubonja R."/>
            <person name="Lui A."/>
            <person name="MacDonald P."/>
            <person name="Magnisalis V."/>
            <person name="Maru K."/>
            <person name="Matthews C."/>
            <person name="McCusker W."/>
            <person name="McDonough S."/>
            <person name="Mehta T."/>
            <person name="Meldrim J."/>
            <person name="Meneus L."/>
            <person name="Mihai O."/>
            <person name="Mihalev A."/>
            <person name="Mihova T."/>
            <person name="Mittelman R."/>
            <person name="Mlenga V."/>
            <person name="Montmayeur A."/>
            <person name="Mulrain L."/>
            <person name="Navidi A."/>
            <person name="Naylor J."/>
            <person name="Negash T."/>
            <person name="Nguyen T."/>
            <person name="Nguyen N."/>
            <person name="Nicol R."/>
            <person name="Norbu C."/>
            <person name="Norbu N."/>
            <person name="Novod N."/>
            <person name="O'Neill B."/>
            <person name="Osman S."/>
            <person name="Markiewicz E."/>
            <person name="Oyono O.L."/>
            <person name="Patti C."/>
            <person name="Phunkhang P."/>
            <person name="Pierre F."/>
            <person name="Priest M."/>
            <person name="Raghuraman S."/>
            <person name="Rege F."/>
            <person name="Reyes R."/>
            <person name="Rise C."/>
            <person name="Rogov P."/>
            <person name="Ross K."/>
            <person name="Ryan E."/>
            <person name="Settipalli S."/>
            <person name="Shea T."/>
            <person name="Sherpa N."/>
            <person name="Shi L."/>
            <person name="Shih D."/>
            <person name="Sparrow T."/>
            <person name="Spaulding J."/>
            <person name="Stalker J."/>
            <person name="Stange-Thomann N."/>
            <person name="Stavropoulos S."/>
            <person name="Stone C."/>
            <person name="Strader C."/>
            <person name="Tesfaye S."/>
            <person name="Thomson T."/>
            <person name="Thoulutsang Y."/>
            <person name="Thoulutsang D."/>
            <person name="Topham K."/>
            <person name="Topping I."/>
            <person name="Tsamla T."/>
            <person name="Vassiliev H."/>
            <person name="Vo A."/>
            <person name="Wangchuk T."/>
            <person name="Wangdi T."/>
            <person name="Weiand M."/>
            <person name="Wilkinson J."/>
            <person name="Wilson A."/>
            <person name="Yadav S."/>
            <person name="Young G."/>
            <person name="Yu Q."/>
            <person name="Zembek L."/>
            <person name="Zhong D."/>
            <person name="Zimmer A."/>
            <person name="Zwirko Z."/>
            <person name="Jaffe D.B."/>
            <person name="Alvarez P."/>
            <person name="Brockman W."/>
            <person name="Butler J."/>
            <person name="Chin C."/>
            <person name="Gnerre S."/>
            <person name="Grabherr M."/>
            <person name="Kleber M."/>
            <person name="Mauceli E."/>
            <person name="MacCallum I."/>
        </authorList>
    </citation>
    <scope>NUCLEOTIDE SEQUENCE [LARGE SCALE GENOMIC DNA]</scope>
    <source>
        <strain evidence="22">Tucson 14030-0811.24</strain>
    </source>
</reference>
<dbReference type="InterPro" id="IPR011009">
    <property type="entry name" value="Kinase-like_dom_sf"/>
</dbReference>
<dbReference type="GO" id="GO:0035331">
    <property type="term" value="P:negative regulation of hippo signaling"/>
    <property type="evidence" value="ECO:0007669"/>
    <property type="project" value="EnsemblMetazoa"/>
</dbReference>
<evidence type="ECO:0000256" key="8">
    <source>
        <dbReference type="ARBA" id="ARBA00022777"/>
    </source>
</evidence>
<dbReference type="PROSITE" id="PS50219">
    <property type="entry name" value="CNH"/>
    <property type="match status" value="1"/>
</dbReference>
<proteinExistence type="predicted"/>
<dbReference type="GO" id="GO:0007112">
    <property type="term" value="P:male meiosis cytokinesis"/>
    <property type="evidence" value="ECO:0007669"/>
    <property type="project" value="EnsemblMetazoa"/>
</dbReference>
<accession>B4N337</accession>
<dbReference type="SUPFAM" id="SSF57889">
    <property type="entry name" value="Cysteine-rich domain"/>
    <property type="match status" value="1"/>
</dbReference>
<evidence type="ECO:0000256" key="16">
    <source>
        <dbReference type="SAM" id="MobiDB-lite"/>
    </source>
</evidence>
<dbReference type="SMR" id="B4N337"/>
<evidence type="ECO:0000256" key="14">
    <source>
        <dbReference type="PROSITE-ProRule" id="PRU10141"/>
    </source>
</evidence>
<feature type="coiled-coil region" evidence="15">
    <location>
        <begin position="802"/>
        <end position="1018"/>
    </location>
</feature>
<dbReference type="eggNOG" id="KOG0976">
    <property type="taxonomic scope" value="Eukaryota"/>
</dbReference>
<evidence type="ECO:0000313" key="22">
    <source>
        <dbReference type="Proteomes" id="UP000007798"/>
    </source>
</evidence>
<evidence type="ECO:0000256" key="6">
    <source>
        <dbReference type="ARBA" id="ARBA00022741"/>
    </source>
</evidence>
<keyword evidence="5" id="KW-0479">Metal-binding</keyword>
<feature type="domain" description="CNH" evidence="19">
    <location>
        <begin position="1503"/>
        <end position="1790"/>
    </location>
</feature>
<comment type="catalytic activity">
    <reaction evidence="13">
        <text>L-seryl-[protein] + ATP = O-phospho-L-seryl-[protein] + ADP + H(+)</text>
        <dbReference type="Rhea" id="RHEA:17989"/>
        <dbReference type="Rhea" id="RHEA-COMP:9863"/>
        <dbReference type="Rhea" id="RHEA-COMP:11604"/>
        <dbReference type="ChEBI" id="CHEBI:15378"/>
        <dbReference type="ChEBI" id="CHEBI:29999"/>
        <dbReference type="ChEBI" id="CHEBI:30616"/>
        <dbReference type="ChEBI" id="CHEBI:83421"/>
        <dbReference type="ChEBI" id="CHEBI:456216"/>
        <dbReference type="EC" id="2.7.11.1"/>
    </reaction>
</comment>
<dbReference type="SMART" id="SM00133">
    <property type="entry name" value="S_TK_X"/>
    <property type="match status" value="1"/>
</dbReference>
<dbReference type="InterPro" id="IPR046349">
    <property type="entry name" value="C1-like_sf"/>
</dbReference>
<dbReference type="Proteomes" id="UP000007798">
    <property type="component" value="Unassembled WGS sequence"/>
</dbReference>
<dbReference type="eggNOG" id="KOG0612">
    <property type="taxonomic scope" value="Eukaryota"/>
</dbReference>
<dbReference type="InterPro" id="IPR000961">
    <property type="entry name" value="AGC-kinase_C"/>
</dbReference>
<evidence type="ECO:0000259" key="19">
    <source>
        <dbReference type="PROSITE" id="PS50219"/>
    </source>
</evidence>
<dbReference type="OrthoDB" id="5919042at2759"/>
<dbReference type="PROSITE" id="PS51285">
    <property type="entry name" value="AGC_KINASE_CTER"/>
    <property type="match status" value="1"/>
</dbReference>
<evidence type="ECO:0000256" key="1">
    <source>
        <dbReference type="ARBA" id="ARBA00012513"/>
    </source>
</evidence>
<organism evidence="21 22">
    <name type="scientific">Drosophila willistoni</name>
    <name type="common">Fruit fly</name>
    <dbReference type="NCBI Taxonomy" id="7260"/>
    <lineage>
        <taxon>Eukaryota</taxon>
        <taxon>Metazoa</taxon>
        <taxon>Ecdysozoa</taxon>
        <taxon>Arthropoda</taxon>
        <taxon>Hexapoda</taxon>
        <taxon>Insecta</taxon>
        <taxon>Pterygota</taxon>
        <taxon>Neoptera</taxon>
        <taxon>Endopterygota</taxon>
        <taxon>Diptera</taxon>
        <taxon>Brachycera</taxon>
        <taxon>Muscomorpha</taxon>
        <taxon>Ephydroidea</taxon>
        <taxon>Drosophilidae</taxon>
        <taxon>Drosophila</taxon>
        <taxon>Sophophora</taxon>
    </lineage>
</organism>
<evidence type="ECO:0000313" key="21">
    <source>
        <dbReference type="EMBL" id="EDW78776.2"/>
    </source>
</evidence>
<feature type="domain" description="Protein kinase" evidence="17">
    <location>
        <begin position="109"/>
        <end position="375"/>
    </location>
</feature>
<dbReference type="GO" id="GO:0004674">
    <property type="term" value="F:protein serine/threonine kinase activity"/>
    <property type="evidence" value="ECO:0007669"/>
    <property type="project" value="UniProtKB-KW"/>
</dbReference>
<dbReference type="CDD" id="cd00029">
    <property type="entry name" value="C1"/>
    <property type="match status" value="1"/>
</dbReference>
<dbReference type="Pfam" id="PF00069">
    <property type="entry name" value="Pkinase"/>
    <property type="match status" value="1"/>
</dbReference>
<dbReference type="GO" id="GO:0032465">
    <property type="term" value="P:regulation of cytokinesis"/>
    <property type="evidence" value="ECO:0007669"/>
    <property type="project" value="EnsemblMetazoa"/>
</dbReference>
<evidence type="ECO:0000256" key="5">
    <source>
        <dbReference type="ARBA" id="ARBA00022723"/>
    </source>
</evidence>
<dbReference type="FunCoup" id="B4N337">
    <property type="interactions" value="89"/>
</dbReference>
<keyword evidence="8" id="KW-0418">Kinase</keyword>
<evidence type="ECO:0000259" key="18">
    <source>
        <dbReference type="PROSITE" id="PS50081"/>
    </source>
</evidence>
<dbReference type="STRING" id="7260.B4N337"/>
<gene>
    <name evidence="21" type="primary">Dwil\GK12619</name>
    <name evidence="21" type="ORF">Dwil_GK12619</name>
</gene>
<dbReference type="PROSITE" id="PS00107">
    <property type="entry name" value="PROTEIN_KINASE_ATP"/>
    <property type="match status" value="1"/>
</dbReference>
<dbReference type="Gene3D" id="1.10.510.10">
    <property type="entry name" value="Transferase(Phosphotransferase) domain 1"/>
    <property type="match status" value="1"/>
</dbReference>
<dbReference type="FunFam" id="1.10.510.10:FF:000751">
    <property type="entry name" value="Non-specific serine/threonine protein kinase"/>
    <property type="match status" value="1"/>
</dbReference>
<feature type="domain" description="Phorbol-ester/DAG-type" evidence="18">
    <location>
        <begin position="1388"/>
        <end position="1440"/>
    </location>
</feature>
<feature type="compositionally biased region" description="Polar residues" evidence="16">
    <location>
        <begin position="1348"/>
        <end position="1368"/>
    </location>
</feature>
<feature type="coiled-coil region" evidence="15">
    <location>
        <begin position="1283"/>
        <end position="1310"/>
    </location>
</feature>
<evidence type="ECO:0000256" key="13">
    <source>
        <dbReference type="ARBA" id="ARBA00048679"/>
    </source>
</evidence>
<name>B4N337_DROWI</name>
<keyword evidence="4" id="KW-0808">Transferase</keyword>
<dbReference type="GO" id="GO:0000915">
    <property type="term" value="P:actomyosin contractile ring assembly"/>
    <property type="evidence" value="ECO:0007669"/>
    <property type="project" value="EnsemblMetazoa"/>
</dbReference>
<feature type="region of interest" description="Disordered" evidence="16">
    <location>
        <begin position="1340"/>
        <end position="1386"/>
    </location>
</feature>
<dbReference type="EC" id="2.7.11.1" evidence="1"/>
<dbReference type="Pfam" id="PF00780">
    <property type="entry name" value="CNH"/>
    <property type="match status" value="1"/>
</dbReference>
<dbReference type="Gene3D" id="3.30.60.20">
    <property type="match status" value="1"/>
</dbReference>
<sequence>MLPPKRDPISVRTARLNNLILGKGQGVPPKSGNLGGASVRRSVLPVSTVSASVAEAICREGLLDAFCLLYNECDKDQLKKRDRNISEFVNKFRPIVEETRQLRVNIDDFIVKTLIGKGYFGNVHLVIERETSDVYAMKKVKKSVVTTSQVKEERDIMARRQSEWLINLQYAFQDNDHLYLVMEYMPGGDLLSLMSRHGPFDEDLARFYLAELTLALHALHSMGYVHRDIKPENILIDRLGHIKLADFGNAAELDRDGHVLSLSPVGTPDYIAPELLQTISTYKLSKSMHDVSCDYWSMGIIGYELMCDITPFHDDNVHDTYSKILSHCEESHLKELITFPSDLKVSANYKNLIESLVTNPSKRLTYDQLVKHPFFDHIQWNTLRSQVPPIMPTIKSDDDTSNFEDGGSRHKGRRDQKAVASKKSLTTNMKSHDFSGKDLPFIGYSFVHMEKQTSATSASPNLDAKFQEKLKDLQQKLKLRETEIAMLKKDLQRAQQSLKQTDTKSPVLVEAKMEIKKLQQIIKEKTIELAHCNTQIKTLQSSAKIDEEMWSKKEATITDLLRLNRQKYEEAKIASEQRYEKQLTEKKQELATCLQKMEGRELEFNAKNDECKHLSDKLKNYMEMLKQMKEQSLQAEIKQDKQRTQLAENYEKKLDELNQKLRQSKDTHRRTTLELQDVRNQLNDTVSSSKSTQEAKQATQRNLEELLRRLDREIAANNELHSVNAQLNTEIKSKDKEMQEQQTECQRLERELQLAECRCHIAESSLASQTASPYETAPGSLTELHTIGDQLRADLEAAKEAESQQKIRADKLQTLVSKLEEQLEHFNEQSSLMVAKRPPPDAVGDMLERQNEKLEDKLATVREQMIVERQAARTANLSLWKVEKQLEETLSQNKLLTRRMELTEDRVKKAQSDRDEAQRVLKFSQEETRQRESRIDELKEELAASKRDVMKEHRLWEKAEQERIKSKSEIIEHLAKIHSLEQQATDLRQKLHQANSRIDSLTLDQKRLQRELKEEHDRSASLGAESTALRKEVKQLTENFQRLKYACSITDNQITELESLLTSEQARNKTQKTQLDACHSKLRERDDQLTQLREELAAMESDKRLIEQRSKLVTTALEDMEVTLADVQKKMINQQSQLVEQTNALFSAQERISQLDSDNTNYQSELSDYKKDNTRILSELFHRKEEIGNLQAEIKDLQSTQSDLNAEIDELQDMLTEKEQFYVQRDIKATATLAQHKKLIDYLQLQVEDLSAKKKKTLADKIFGSHTSKENISPNDVESCILYRTLKEELRREQKINKTLKEQLEQVDGQAALRSQRKFTHDENEDQQVKQRPVSIAVLPHSPRKQHQQGSPVKRATSQVELRSSSTKVHIHSERKSPKKITEKKTGHHRFELALQESKLDALSCIVCDQPMIAGSSFWRCRECKDVCHRKCRSSVTSSCGSETPKATAPPADAMSLTSTEVDLDTLDSNREGGGGGGGGSVADYLGTLVYNGNEQMKSESTDIEVNCLFEVVEQKILLLGCNNGLYAYHLSNQRLIHIAGIVSVAHISISTRLAKAIMVDTAGEKLYQCDYRQLESRCQSSNACHKPALETAVIELPFANRTASEKWKLVEISNESENPLDSVAIAATSTRIVILKYDSKLHKFKPVRALDTATPVTSIFFTRHSAIVSSDKFYEIDLDNYGAEEFVDLADKSMQHTSNCQPFVAVRISKQEYLLCFSECGVFVDEFGCRSRPYDLNWVYAPTGFVYREPFLYVAHYQCVQIIRLHRSYSKEVANNDNSSESSESPDLHRVYLPHHMSTLLGNSGEINLYAMAMDQHHHPDKGGRQKIYLLDSLLAFKKKLNVSMETISSVATSVTLGSCLTTDSS</sequence>
<evidence type="ECO:0000259" key="20">
    <source>
        <dbReference type="PROSITE" id="PS51285"/>
    </source>
</evidence>
<keyword evidence="22" id="KW-1185">Reference proteome</keyword>
<dbReference type="GO" id="GO:0000281">
    <property type="term" value="P:mitotic cytokinesis"/>
    <property type="evidence" value="ECO:0007669"/>
    <property type="project" value="EnsemblMetazoa"/>
</dbReference>
<dbReference type="EMBL" id="CH964062">
    <property type="protein sequence ID" value="EDW78776.2"/>
    <property type="molecule type" value="Genomic_DNA"/>
</dbReference>
<keyword evidence="2" id="KW-0723">Serine/threonine-protein kinase</keyword>
<keyword evidence="9" id="KW-0862">Zinc</keyword>
<evidence type="ECO:0000256" key="15">
    <source>
        <dbReference type="SAM" id="Coils"/>
    </source>
</evidence>
<dbReference type="InterPro" id="IPR050839">
    <property type="entry name" value="Rho-assoc_Ser/Thr_Kinase"/>
</dbReference>
<feature type="binding site" evidence="14">
    <location>
        <position position="138"/>
    </location>
    <ligand>
        <name>ATP</name>
        <dbReference type="ChEBI" id="CHEBI:30616"/>
    </ligand>
</feature>
<feature type="domain" description="AGC-kinase C-terminal" evidence="20">
    <location>
        <begin position="376"/>
        <end position="456"/>
    </location>
</feature>
<feature type="coiled-coil region" evidence="15">
    <location>
        <begin position="576"/>
        <end position="765"/>
    </location>
</feature>
<evidence type="ECO:0000256" key="9">
    <source>
        <dbReference type="ARBA" id="ARBA00022833"/>
    </source>
</evidence>
<dbReference type="InParanoid" id="B4N337"/>
<keyword evidence="6 14" id="KW-0547">Nucleotide-binding</keyword>
<dbReference type="SMART" id="SM00220">
    <property type="entry name" value="S_TKc"/>
    <property type="match status" value="1"/>
</dbReference>
<dbReference type="GO" id="GO:0005826">
    <property type="term" value="C:actomyosin contractile ring"/>
    <property type="evidence" value="ECO:0007669"/>
    <property type="project" value="EnsemblMetazoa"/>
</dbReference>
<keyword evidence="7" id="KW-0863">Zinc-finger</keyword>
<dbReference type="InterPro" id="IPR001180">
    <property type="entry name" value="CNH_dom"/>
</dbReference>
<dbReference type="PANTHER" id="PTHR22988">
    <property type="entry name" value="MYOTONIC DYSTROPHY S/T KINASE-RELATED"/>
    <property type="match status" value="1"/>
</dbReference>
<dbReference type="Gene3D" id="3.30.200.20">
    <property type="entry name" value="Phosphorylase Kinase, domain 1"/>
    <property type="match status" value="1"/>
</dbReference>
<protein>
    <recommendedName>
        <fullName evidence="1">non-specific serine/threonine protein kinase</fullName>
        <ecNumber evidence="1">2.7.11.1</ecNumber>
    </recommendedName>
</protein>
<dbReference type="GO" id="GO:2000431">
    <property type="term" value="P:regulation of cytokinesis, actomyosin contractile ring assembly"/>
    <property type="evidence" value="ECO:0007669"/>
    <property type="project" value="EnsemblMetazoa"/>
</dbReference>
<feature type="region of interest" description="Disordered" evidence="16">
    <location>
        <begin position="391"/>
        <end position="424"/>
    </location>
</feature>
<feature type="coiled-coil region" evidence="15">
    <location>
        <begin position="1082"/>
        <end position="1253"/>
    </location>
</feature>
<comment type="catalytic activity">
    <reaction evidence="12">
        <text>L-threonyl-[protein] + ATP = O-phospho-L-threonyl-[protein] + ADP + H(+)</text>
        <dbReference type="Rhea" id="RHEA:46608"/>
        <dbReference type="Rhea" id="RHEA-COMP:11060"/>
        <dbReference type="Rhea" id="RHEA-COMP:11605"/>
        <dbReference type="ChEBI" id="CHEBI:15378"/>
        <dbReference type="ChEBI" id="CHEBI:30013"/>
        <dbReference type="ChEBI" id="CHEBI:30616"/>
        <dbReference type="ChEBI" id="CHEBI:61977"/>
        <dbReference type="ChEBI" id="CHEBI:456216"/>
        <dbReference type="EC" id="2.7.11.1"/>
    </reaction>
</comment>
<dbReference type="InterPro" id="IPR008271">
    <property type="entry name" value="Ser/Thr_kinase_AS"/>
</dbReference>
<evidence type="ECO:0000256" key="12">
    <source>
        <dbReference type="ARBA" id="ARBA00047899"/>
    </source>
</evidence>